<protein>
    <submittedName>
        <fullName evidence="2">Uncharacterized protein</fullName>
    </submittedName>
</protein>
<dbReference type="OrthoDB" id="204320at2759"/>
<feature type="region of interest" description="Disordered" evidence="1">
    <location>
        <begin position="228"/>
        <end position="249"/>
    </location>
</feature>
<sequence>MAAVLDSTDAPDSPYDPAALDAVSSYEEELRVSREDLLRKIEASSRDIAGRCRTAVEQSNEQEHAALFDDEERERVVEAYAAKLKASREEMIRKIIDQQAVERTKCLEELKKDVQNVLQEVVQECRNEFAEQRQKDEEDDAKRRDAHAQEVLKAHALDLQKFNEQQLDGLRESMAKHRDDAMRRYQAEMAQFRDEQLAEISKLTLDGFDDGEDTEDEDLGDWTDIARRAREHAGLPPDPDERLGPAHGA</sequence>
<reference evidence="2" key="1">
    <citation type="submission" date="2021-11" db="EMBL/GenBank/DDBJ databases">
        <authorList>
            <consortium name="Genoscope - CEA"/>
            <person name="William W."/>
        </authorList>
    </citation>
    <scope>NUCLEOTIDE SEQUENCE</scope>
</reference>
<dbReference type="Proteomes" id="UP000789595">
    <property type="component" value="Unassembled WGS sequence"/>
</dbReference>
<dbReference type="AlphaFoldDB" id="A0A8J2SDG9"/>
<gene>
    <name evidence="2" type="ORF">PECAL_1P20740</name>
</gene>
<comment type="caution">
    <text evidence="2">The sequence shown here is derived from an EMBL/GenBank/DDBJ whole genome shotgun (WGS) entry which is preliminary data.</text>
</comment>
<evidence type="ECO:0000313" key="3">
    <source>
        <dbReference type="Proteomes" id="UP000789595"/>
    </source>
</evidence>
<name>A0A8J2SDG9_9STRA</name>
<organism evidence="2 3">
    <name type="scientific">Pelagomonas calceolata</name>
    <dbReference type="NCBI Taxonomy" id="35677"/>
    <lineage>
        <taxon>Eukaryota</taxon>
        <taxon>Sar</taxon>
        <taxon>Stramenopiles</taxon>
        <taxon>Ochrophyta</taxon>
        <taxon>Pelagophyceae</taxon>
        <taxon>Pelagomonadales</taxon>
        <taxon>Pelagomonadaceae</taxon>
        <taxon>Pelagomonas</taxon>
    </lineage>
</organism>
<evidence type="ECO:0000256" key="1">
    <source>
        <dbReference type="SAM" id="MobiDB-lite"/>
    </source>
</evidence>
<keyword evidence="3" id="KW-1185">Reference proteome</keyword>
<dbReference type="EMBL" id="CAKKNE010000001">
    <property type="protein sequence ID" value="CAH0365626.1"/>
    <property type="molecule type" value="Genomic_DNA"/>
</dbReference>
<evidence type="ECO:0000313" key="2">
    <source>
        <dbReference type="EMBL" id="CAH0365626.1"/>
    </source>
</evidence>
<proteinExistence type="predicted"/>
<accession>A0A8J2SDG9</accession>